<evidence type="ECO:0000313" key="1">
    <source>
        <dbReference type="EMBL" id="MWB95178.1"/>
    </source>
</evidence>
<dbReference type="Proteomes" id="UP000471501">
    <property type="component" value="Unassembled WGS sequence"/>
</dbReference>
<proteinExistence type="predicted"/>
<dbReference type="RefSeq" id="WP_160375096.1">
    <property type="nucleotide sequence ID" value="NZ_WSTB01000006.1"/>
</dbReference>
<reference evidence="1 2" key="1">
    <citation type="submission" date="2019-12" db="EMBL/GenBank/DDBJ databases">
        <authorList>
            <person name="Kim Y.S."/>
        </authorList>
    </citation>
    <scope>NUCLEOTIDE SEQUENCE [LARGE SCALE GENOMIC DNA]</scope>
    <source>
        <strain evidence="1 2">GA093</strain>
    </source>
</reference>
<protein>
    <submittedName>
        <fullName evidence="1">Uncharacterized protein</fullName>
    </submittedName>
</protein>
<name>A0A6I4NL88_9FLAO</name>
<accession>A0A6I4NL88</accession>
<dbReference type="AlphaFoldDB" id="A0A6I4NL88"/>
<organism evidence="1 2">
    <name type="scientific">Flavobacterium hydrocarbonoxydans</name>
    <dbReference type="NCBI Taxonomy" id="2683249"/>
    <lineage>
        <taxon>Bacteria</taxon>
        <taxon>Pseudomonadati</taxon>
        <taxon>Bacteroidota</taxon>
        <taxon>Flavobacteriia</taxon>
        <taxon>Flavobacteriales</taxon>
        <taxon>Flavobacteriaceae</taxon>
        <taxon>Flavobacterium</taxon>
    </lineage>
</organism>
<keyword evidence="2" id="KW-1185">Reference proteome</keyword>
<sequence length="538" mass="63847">MKTLKKITFPELENEYLENILRELVNKYNIIQVFFTRQSSVAFSNLIINLDSGMDVQKLQQSKWVRKVKENFQINIYFIFSSKLHHYYSLGDPFIGFYCRASAVIYENKEFENSTFRQWEWKKYKKRFYDYENNFYHDHELHKWQIKNLISESASNAVFTSYSRLIEYDFQYLEELYLGSKSVSVSINDRIASLSVYIPAIQRYFVKSSKGRYFLTDLFEQAKEASSDDEALYRNEMFEAVGEAEKNLCHLIGERLSELKKLIKKEYAGKKEVLCQTNNKPAITVLDTAVQIILQRAEPEQIYAFYETTSNDKIIYYLLLIAENAGNEKLKIITDCLKSKTGGKCNFVLISHSRYWIQNNLYEYQSFFEKVIKENYLIYSSNEYHPEFHWEEPHKPYYGDLHIFYKSVEKCAEQFSATAHNSEENYCGLGSLFAKFFLSFCRTYIFVKTYYMPNYLSSKALWDLCIYADNDIKKYNYLMETFWTDVFNYLDANRTVSHGLTRLDAEKVSQMEMIITKLSNELHKLVIEDGLLKIYEQD</sequence>
<gene>
    <name evidence="1" type="ORF">GON26_12475</name>
</gene>
<evidence type="ECO:0000313" key="2">
    <source>
        <dbReference type="Proteomes" id="UP000471501"/>
    </source>
</evidence>
<dbReference type="EMBL" id="WSTB01000006">
    <property type="protein sequence ID" value="MWB95178.1"/>
    <property type="molecule type" value="Genomic_DNA"/>
</dbReference>
<comment type="caution">
    <text evidence="1">The sequence shown here is derived from an EMBL/GenBank/DDBJ whole genome shotgun (WGS) entry which is preliminary data.</text>
</comment>